<keyword evidence="1" id="KW-1133">Transmembrane helix</keyword>
<dbReference type="OrthoDB" id="3267806at2759"/>
<feature type="transmembrane region" description="Helical" evidence="1">
    <location>
        <begin position="20"/>
        <end position="42"/>
    </location>
</feature>
<keyword evidence="1" id="KW-0472">Membrane</keyword>
<organism evidence="2 3">
    <name type="scientific">Pterulicium gracile</name>
    <dbReference type="NCBI Taxonomy" id="1884261"/>
    <lineage>
        <taxon>Eukaryota</taxon>
        <taxon>Fungi</taxon>
        <taxon>Dikarya</taxon>
        <taxon>Basidiomycota</taxon>
        <taxon>Agaricomycotina</taxon>
        <taxon>Agaricomycetes</taxon>
        <taxon>Agaricomycetidae</taxon>
        <taxon>Agaricales</taxon>
        <taxon>Pleurotineae</taxon>
        <taxon>Pterulaceae</taxon>
        <taxon>Pterulicium</taxon>
    </lineage>
</organism>
<accession>A0A5C3Q5H0</accession>
<evidence type="ECO:0000313" key="2">
    <source>
        <dbReference type="EMBL" id="TFK96249.1"/>
    </source>
</evidence>
<dbReference type="Proteomes" id="UP000305067">
    <property type="component" value="Unassembled WGS sequence"/>
</dbReference>
<gene>
    <name evidence="2" type="ORF">BDV98DRAFT_337288</name>
</gene>
<dbReference type="EMBL" id="ML178864">
    <property type="protein sequence ID" value="TFK96249.1"/>
    <property type="molecule type" value="Genomic_DNA"/>
</dbReference>
<dbReference type="AlphaFoldDB" id="A0A5C3Q5H0"/>
<name>A0A5C3Q5H0_9AGAR</name>
<keyword evidence="1" id="KW-0812">Transmembrane</keyword>
<feature type="transmembrane region" description="Helical" evidence="1">
    <location>
        <begin position="62"/>
        <end position="84"/>
    </location>
</feature>
<proteinExistence type="predicted"/>
<keyword evidence="3" id="KW-1185">Reference proteome</keyword>
<evidence type="ECO:0000313" key="3">
    <source>
        <dbReference type="Proteomes" id="UP000305067"/>
    </source>
</evidence>
<protein>
    <submittedName>
        <fullName evidence="2">Uncharacterized protein</fullName>
    </submittedName>
</protein>
<reference evidence="2 3" key="1">
    <citation type="journal article" date="2019" name="Nat. Ecol. Evol.">
        <title>Megaphylogeny resolves global patterns of mushroom evolution.</title>
        <authorList>
            <person name="Varga T."/>
            <person name="Krizsan K."/>
            <person name="Foldi C."/>
            <person name="Dima B."/>
            <person name="Sanchez-Garcia M."/>
            <person name="Sanchez-Ramirez S."/>
            <person name="Szollosi G.J."/>
            <person name="Szarkandi J.G."/>
            <person name="Papp V."/>
            <person name="Albert L."/>
            <person name="Andreopoulos W."/>
            <person name="Angelini C."/>
            <person name="Antonin V."/>
            <person name="Barry K.W."/>
            <person name="Bougher N.L."/>
            <person name="Buchanan P."/>
            <person name="Buyck B."/>
            <person name="Bense V."/>
            <person name="Catcheside P."/>
            <person name="Chovatia M."/>
            <person name="Cooper J."/>
            <person name="Damon W."/>
            <person name="Desjardin D."/>
            <person name="Finy P."/>
            <person name="Geml J."/>
            <person name="Haridas S."/>
            <person name="Hughes K."/>
            <person name="Justo A."/>
            <person name="Karasinski D."/>
            <person name="Kautmanova I."/>
            <person name="Kiss B."/>
            <person name="Kocsube S."/>
            <person name="Kotiranta H."/>
            <person name="LaButti K.M."/>
            <person name="Lechner B.E."/>
            <person name="Liimatainen K."/>
            <person name="Lipzen A."/>
            <person name="Lukacs Z."/>
            <person name="Mihaltcheva S."/>
            <person name="Morgado L.N."/>
            <person name="Niskanen T."/>
            <person name="Noordeloos M.E."/>
            <person name="Ohm R.A."/>
            <person name="Ortiz-Santana B."/>
            <person name="Ovrebo C."/>
            <person name="Racz N."/>
            <person name="Riley R."/>
            <person name="Savchenko A."/>
            <person name="Shiryaev A."/>
            <person name="Soop K."/>
            <person name="Spirin V."/>
            <person name="Szebenyi C."/>
            <person name="Tomsovsky M."/>
            <person name="Tulloss R.E."/>
            <person name="Uehling J."/>
            <person name="Grigoriev I.V."/>
            <person name="Vagvolgyi C."/>
            <person name="Papp T."/>
            <person name="Martin F.M."/>
            <person name="Miettinen O."/>
            <person name="Hibbett D.S."/>
            <person name="Nagy L.G."/>
        </authorList>
    </citation>
    <scope>NUCLEOTIDE SEQUENCE [LARGE SCALE GENOMIC DNA]</scope>
    <source>
        <strain evidence="2 3">CBS 309.79</strain>
    </source>
</reference>
<sequence>MTPEFDSYLGSLSITKIPCLYWGLTLVYNIAANGLIVGRLLYLRARVVSVLGKEFGRLYTGLAAMLMESSALYSAVLILGYLLLPGGKWAANVFSPLVAQVQVSCHLACFALAWTAQRILTPVQVIAAELIILRFALGRSLLRKDVVFRDCDGRRCGNQTGGSLFTRSARTDAYPKRREGDSALDVLRFS</sequence>
<evidence type="ECO:0000256" key="1">
    <source>
        <dbReference type="SAM" id="Phobius"/>
    </source>
</evidence>